<keyword evidence="2" id="KW-1185">Reference proteome</keyword>
<evidence type="ECO:0000313" key="2">
    <source>
        <dbReference type="Proteomes" id="UP000325577"/>
    </source>
</evidence>
<accession>A0A5J5BWL3</accession>
<reference evidence="1 2" key="1">
    <citation type="submission" date="2019-09" db="EMBL/GenBank/DDBJ databases">
        <title>A chromosome-level genome assembly of the Chinese tupelo Nyssa sinensis.</title>
        <authorList>
            <person name="Yang X."/>
            <person name="Kang M."/>
            <person name="Yang Y."/>
            <person name="Xiong H."/>
            <person name="Wang M."/>
            <person name="Zhang Z."/>
            <person name="Wang Z."/>
            <person name="Wu H."/>
            <person name="Ma T."/>
            <person name="Liu J."/>
            <person name="Xi Z."/>
        </authorList>
    </citation>
    <scope>NUCLEOTIDE SEQUENCE [LARGE SCALE GENOMIC DNA]</scope>
    <source>
        <strain evidence="1">J267</strain>
        <tissue evidence="1">Leaf</tissue>
    </source>
</reference>
<dbReference type="AlphaFoldDB" id="A0A5J5BWL3"/>
<evidence type="ECO:0000313" key="1">
    <source>
        <dbReference type="EMBL" id="KAA8545982.1"/>
    </source>
</evidence>
<dbReference type="EMBL" id="CM018033">
    <property type="protein sequence ID" value="KAA8545982.1"/>
    <property type="molecule type" value="Genomic_DNA"/>
</dbReference>
<protein>
    <submittedName>
        <fullName evidence="1">Uncharacterized protein</fullName>
    </submittedName>
</protein>
<name>A0A5J5BWL3_9ASTE</name>
<dbReference type="Proteomes" id="UP000325577">
    <property type="component" value="Linkage Group LG10"/>
</dbReference>
<organism evidence="1 2">
    <name type="scientific">Nyssa sinensis</name>
    <dbReference type="NCBI Taxonomy" id="561372"/>
    <lineage>
        <taxon>Eukaryota</taxon>
        <taxon>Viridiplantae</taxon>
        <taxon>Streptophyta</taxon>
        <taxon>Embryophyta</taxon>
        <taxon>Tracheophyta</taxon>
        <taxon>Spermatophyta</taxon>
        <taxon>Magnoliopsida</taxon>
        <taxon>eudicotyledons</taxon>
        <taxon>Gunneridae</taxon>
        <taxon>Pentapetalae</taxon>
        <taxon>asterids</taxon>
        <taxon>Cornales</taxon>
        <taxon>Nyssaceae</taxon>
        <taxon>Nyssa</taxon>
    </lineage>
</organism>
<sequence length="116" mass="13120">MSLCRVRVDAAVTTDILIENRESRHHSSLSCRLWFEERHSVRNHPGLMEKLAAEAFEIAMLIVGNWSLPLRNFHFLTGGLDFLGHSFAAPPINRICKGNSNLCNYAVVSYASHRNL</sequence>
<gene>
    <name evidence="1" type="ORF">F0562_020567</name>
</gene>
<proteinExistence type="predicted"/>